<dbReference type="InterPro" id="IPR050592">
    <property type="entry name" value="GDSL_lipolytic_enzyme"/>
</dbReference>
<evidence type="ECO:0000256" key="2">
    <source>
        <dbReference type="SAM" id="SignalP"/>
    </source>
</evidence>
<proteinExistence type="inferred from homology"/>
<organism evidence="3 4">
    <name type="scientific">Stephania cephalantha</name>
    <dbReference type="NCBI Taxonomy" id="152367"/>
    <lineage>
        <taxon>Eukaryota</taxon>
        <taxon>Viridiplantae</taxon>
        <taxon>Streptophyta</taxon>
        <taxon>Embryophyta</taxon>
        <taxon>Tracheophyta</taxon>
        <taxon>Spermatophyta</taxon>
        <taxon>Magnoliopsida</taxon>
        <taxon>Ranunculales</taxon>
        <taxon>Menispermaceae</taxon>
        <taxon>Menispermoideae</taxon>
        <taxon>Cissampelideae</taxon>
        <taxon>Stephania</taxon>
    </lineage>
</organism>
<dbReference type="EMBL" id="JBBNAG010000012">
    <property type="protein sequence ID" value="KAK9089783.1"/>
    <property type="molecule type" value="Genomic_DNA"/>
</dbReference>
<dbReference type="CDD" id="cd01837">
    <property type="entry name" value="SGNH_plant_lipase_like"/>
    <property type="match status" value="1"/>
</dbReference>
<dbReference type="PANTHER" id="PTHR45642:SF95">
    <property type="entry name" value="GDSL-LIKE LIPASE_ACYLHYDROLASE FAMILY PROTEIN, EXPRESSED"/>
    <property type="match status" value="1"/>
</dbReference>
<evidence type="ECO:0000313" key="4">
    <source>
        <dbReference type="Proteomes" id="UP001419268"/>
    </source>
</evidence>
<dbReference type="AlphaFoldDB" id="A0AAP0EI11"/>
<dbReference type="GO" id="GO:0016788">
    <property type="term" value="F:hydrolase activity, acting on ester bonds"/>
    <property type="evidence" value="ECO:0007669"/>
    <property type="project" value="InterPro"/>
</dbReference>
<evidence type="ECO:0000256" key="1">
    <source>
        <dbReference type="ARBA" id="ARBA00008668"/>
    </source>
</evidence>
<comment type="similarity">
    <text evidence="1">Belongs to the 'GDSL' lipolytic enzyme family.</text>
</comment>
<sequence>MRPNMVTPPTTTTTTTLPWLLFTLLPPLLLFTKLEAKVPAIIVFGDSTVDAGNNNQVPTLVRSDFAPYGRDFEGGKPTGRFSNGRLVTDFVSEAFGLKPFVPAYLDPGYGIEDLATGVTFASAGSGYDNATAHLTNVIPLWKQLENFKDYKNKLSNHFGITKAEQILQEALYMTSMGTNDIVLNYYLVPERSIQFTIEGYENFLVSIADNFVVELYKLGARKISLAGLPPIGCLPLMRTLFFKSNKGDCREEFNNLARNFNGMLKDLVSKLRKEVKDIKLVFSNTLDKSLQIIKSPHLYGLEHVGEGCCGTGTFEFGFACHDLNKFTCTNATTYAFWDAAHPTETLYRIVADHLIKTSLAEFT</sequence>
<gene>
    <name evidence="3" type="ORF">Scep_028865</name>
</gene>
<keyword evidence="4" id="KW-1185">Reference proteome</keyword>
<dbReference type="PANTHER" id="PTHR45642">
    <property type="entry name" value="GDSL ESTERASE/LIPASE EXL3"/>
    <property type="match status" value="1"/>
</dbReference>
<dbReference type="InterPro" id="IPR036514">
    <property type="entry name" value="SGNH_hydro_sf"/>
</dbReference>
<evidence type="ECO:0000313" key="3">
    <source>
        <dbReference type="EMBL" id="KAK9089783.1"/>
    </source>
</evidence>
<comment type="caution">
    <text evidence="3">The sequence shown here is derived from an EMBL/GenBank/DDBJ whole genome shotgun (WGS) entry which is preliminary data.</text>
</comment>
<evidence type="ECO:0008006" key="5">
    <source>
        <dbReference type="Google" id="ProtNLM"/>
    </source>
</evidence>
<keyword evidence="2" id="KW-0732">Signal</keyword>
<dbReference type="InterPro" id="IPR035669">
    <property type="entry name" value="SGNH_plant_lipase-like"/>
</dbReference>
<protein>
    <recommendedName>
        <fullName evidence="5">GDSL esterase/lipase</fullName>
    </recommendedName>
</protein>
<feature type="signal peptide" evidence="2">
    <location>
        <begin position="1"/>
        <end position="36"/>
    </location>
</feature>
<dbReference type="Gene3D" id="3.40.50.1110">
    <property type="entry name" value="SGNH hydrolase"/>
    <property type="match status" value="1"/>
</dbReference>
<dbReference type="FunFam" id="3.40.50.1110:FF:000003">
    <property type="entry name" value="GDSL esterase/lipase APG"/>
    <property type="match status" value="1"/>
</dbReference>
<dbReference type="Pfam" id="PF00657">
    <property type="entry name" value="Lipase_GDSL"/>
    <property type="match status" value="1"/>
</dbReference>
<accession>A0AAP0EI11</accession>
<dbReference type="SUPFAM" id="SSF52266">
    <property type="entry name" value="SGNH hydrolase"/>
    <property type="match status" value="1"/>
</dbReference>
<reference evidence="3 4" key="1">
    <citation type="submission" date="2024-01" db="EMBL/GenBank/DDBJ databases">
        <title>Genome assemblies of Stephania.</title>
        <authorList>
            <person name="Yang L."/>
        </authorList>
    </citation>
    <scope>NUCLEOTIDE SEQUENCE [LARGE SCALE GENOMIC DNA]</scope>
    <source>
        <strain evidence="3">JXDWG</strain>
        <tissue evidence="3">Leaf</tissue>
    </source>
</reference>
<feature type="chain" id="PRO_5042951685" description="GDSL esterase/lipase" evidence="2">
    <location>
        <begin position="37"/>
        <end position="363"/>
    </location>
</feature>
<name>A0AAP0EI11_9MAGN</name>
<dbReference type="InterPro" id="IPR001087">
    <property type="entry name" value="GDSL"/>
</dbReference>
<dbReference type="Proteomes" id="UP001419268">
    <property type="component" value="Unassembled WGS sequence"/>
</dbReference>